<dbReference type="AlphaFoldDB" id="A0A8H6RZH3"/>
<dbReference type="PROSITE" id="PS50181">
    <property type="entry name" value="FBOX"/>
    <property type="match status" value="1"/>
</dbReference>
<name>A0A8H6RZH3_9AGAR</name>
<gene>
    <name evidence="3" type="ORF">MIND_01354100</name>
</gene>
<dbReference type="RefSeq" id="XP_037213527.1">
    <property type="nucleotide sequence ID" value="XM_037369971.1"/>
</dbReference>
<dbReference type="EMBL" id="JACAZF010000016">
    <property type="protein sequence ID" value="KAF7289798.1"/>
    <property type="molecule type" value="Genomic_DNA"/>
</dbReference>
<evidence type="ECO:0000313" key="3">
    <source>
        <dbReference type="EMBL" id="KAF7289798.1"/>
    </source>
</evidence>
<reference evidence="3" key="1">
    <citation type="submission" date="2020-05" db="EMBL/GenBank/DDBJ databases">
        <title>Mycena genomes resolve the evolution of fungal bioluminescence.</title>
        <authorList>
            <person name="Tsai I.J."/>
        </authorList>
    </citation>
    <scope>NUCLEOTIDE SEQUENCE</scope>
    <source>
        <strain evidence="3">171206Taipei</strain>
    </source>
</reference>
<organism evidence="3 4">
    <name type="scientific">Mycena indigotica</name>
    <dbReference type="NCBI Taxonomy" id="2126181"/>
    <lineage>
        <taxon>Eukaryota</taxon>
        <taxon>Fungi</taxon>
        <taxon>Dikarya</taxon>
        <taxon>Basidiomycota</taxon>
        <taxon>Agaricomycotina</taxon>
        <taxon>Agaricomycetes</taxon>
        <taxon>Agaricomycetidae</taxon>
        <taxon>Agaricales</taxon>
        <taxon>Marasmiineae</taxon>
        <taxon>Mycenaceae</taxon>
        <taxon>Mycena</taxon>
    </lineage>
</organism>
<feature type="region of interest" description="Disordered" evidence="1">
    <location>
        <begin position="73"/>
        <end position="98"/>
    </location>
</feature>
<evidence type="ECO:0000259" key="2">
    <source>
        <dbReference type="PROSITE" id="PS50181"/>
    </source>
</evidence>
<protein>
    <recommendedName>
        <fullName evidence="2">F-box domain-containing protein</fullName>
    </recommendedName>
</protein>
<dbReference type="OrthoDB" id="3040787at2759"/>
<evidence type="ECO:0000313" key="4">
    <source>
        <dbReference type="Proteomes" id="UP000636479"/>
    </source>
</evidence>
<proteinExistence type="predicted"/>
<dbReference type="InterPro" id="IPR036047">
    <property type="entry name" value="F-box-like_dom_sf"/>
</dbReference>
<sequence length="237" mass="26851">MEEAFQATQPALLDVFPAELLVRVLSHLSYDDLLLVVPLVCRAWQHLVNTDPLLKIKTFKKASDIYVDIGLEPEDSDESLDEDEDENEEDKEVSDETKPEPVVLHPLLGIISYMVGEDIQSLRLYHNHWNCRLDELVSYPAANDLATIPAVHSIWMYLSDLPAPLDEDFPVKVSNPSGVTVLDIFLAFEETAQQMVETADDGMMTVQDALRQFLFYSGFSDVKRRGRHLTTRIVMSS</sequence>
<feature type="domain" description="F-box" evidence="2">
    <location>
        <begin position="10"/>
        <end position="62"/>
    </location>
</feature>
<dbReference type="GeneID" id="59352487"/>
<evidence type="ECO:0000256" key="1">
    <source>
        <dbReference type="SAM" id="MobiDB-lite"/>
    </source>
</evidence>
<dbReference type="Pfam" id="PF12937">
    <property type="entry name" value="F-box-like"/>
    <property type="match status" value="1"/>
</dbReference>
<feature type="compositionally biased region" description="Acidic residues" evidence="1">
    <location>
        <begin position="73"/>
        <end position="93"/>
    </location>
</feature>
<accession>A0A8H6RZH3</accession>
<comment type="caution">
    <text evidence="3">The sequence shown here is derived from an EMBL/GenBank/DDBJ whole genome shotgun (WGS) entry which is preliminary data.</text>
</comment>
<dbReference type="Proteomes" id="UP000636479">
    <property type="component" value="Unassembled WGS sequence"/>
</dbReference>
<dbReference type="InterPro" id="IPR001810">
    <property type="entry name" value="F-box_dom"/>
</dbReference>
<dbReference type="Gene3D" id="1.20.1280.50">
    <property type="match status" value="1"/>
</dbReference>
<keyword evidence="4" id="KW-1185">Reference proteome</keyword>
<dbReference type="SUPFAM" id="SSF81383">
    <property type="entry name" value="F-box domain"/>
    <property type="match status" value="1"/>
</dbReference>